<reference evidence="3 4" key="1">
    <citation type="submission" date="2011-06" db="EMBL/GenBank/DDBJ databases">
        <title>The draft genome of Thiocapsa marina 5811.</title>
        <authorList>
            <consortium name="US DOE Joint Genome Institute (JGI-PGF)"/>
            <person name="Lucas S."/>
            <person name="Han J."/>
            <person name="Cheng J.-F."/>
            <person name="Goodwin L."/>
            <person name="Pitluck S."/>
            <person name="Peters L."/>
            <person name="Land M.L."/>
            <person name="Hauser L."/>
            <person name="Vogl K."/>
            <person name="Liu Z."/>
            <person name="Imhoff J."/>
            <person name="Thiel V."/>
            <person name="Frigaard N.-U."/>
            <person name="Bryant D."/>
            <person name="Woyke T.J."/>
        </authorList>
    </citation>
    <scope>NUCLEOTIDE SEQUENCE [LARGE SCALE GENOMIC DNA]</scope>
    <source>
        <strain evidence="3 4">5811</strain>
    </source>
</reference>
<dbReference type="OrthoDB" id="9814483at2"/>
<dbReference type="PANTHER" id="PTHR42709:SF4">
    <property type="entry name" value="INNER MEMBRANE PROTEIN YQAA"/>
    <property type="match status" value="1"/>
</dbReference>
<gene>
    <name evidence="3" type="ORF">ThimaDRAFT_4540</name>
</gene>
<dbReference type="RefSeq" id="WP_007195411.1">
    <property type="nucleotide sequence ID" value="NZ_AFWV01000021.1"/>
</dbReference>
<evidence type="ECO:0000313" key="3">
    <source>
        <dbReference type="EMBL" id="EGV16163.1"/>
    </source>
</evidence>
<feature type="transmembrane region" description="Helical" evidence="1">
    <location>
        <begin position="39"/>
        <end position="62"/>
    </location>
</feature>
<sequence length="151" mass="16678">MEGYFGLFSAAFIAATLLPFYSELALVGLLAAGYDAWPLWFWATAGNTLGAVVNYVLGRWLMHWQDRPWFPFKRSQIGPAERWYARWGIWSLLLAWLPVGGDALTFIAGLMRAPFWLFCVLTAAGKGGRYAVVLALYALGSGPLGLEPATQ</sequence>
<proteinExistence type="predicted"/>
<accession>F9UHY7</accession>
<evidence type="ECO:0000259" key="2">
    <source>
        <dbReference type="Pfam" id="PF09335"/>
    </source>
</evidence>
<evidence type="ECO:0000313" key="4">
    <source>
        <dbReference type="Proteomes" id="UP000005459"/>
    </source>
</evidence>
<dbReference type="EMBL" id="AFWV01000021">
    <property type="protein sequence ID" value="EGV16163.1"/>
    <property type="molecule type" value="Genomic_DNA"/>
</dbReference>
<keyword evidence="1" id="KW-1133">Transmembrane helix</keyword>
<dbReference type="Proteomes" id="UP000005459">
    <property type="component" value="Unassembled WGS sequence"/>
</dbReference>
<dbReference type="PANTHER" id="PTHR42709">
    <property type="entry name" value="ALKALINE PHOSPHATASE LIKE PROTEIN"/>
    <property type="match status" value="1"/>
</dbReference>
<keyword evidence="4" id="KW-1185">Reference proteome</keyword>
<dbReference type="GO" id="GO:0005886">
    <property type="term" value="C:plasma membrane"/>
    <property type="evidence" value="ECO:0007669"/>
    <property type="project" value="UniProtKB-ARBA"/>
</dbReference>
<feature type="transmembrane region" description="Helical" evidence="1">
    <location>
        <begin position="7"/>
        <end position="33"/>
    </location>
</feature>
<dbReference type="Pfam" id="PF09335">
    <property type="entry name" value="VTT_dom"/>
    <property type="match status" value="1"/>
</dbReference>
<organism evidence="3 4">
    <name type="scientific">Thiocapsa marina 5811</name>
    <dbReference type="NCBI Taxonomy" id="768671"/>
    <lineage>
        <taxon>Bacteria</taxon>
        <taxon>Pseudomonadati</taxon>
        <taxon>Pseudomonadota</taxon>
        <taxon>Gammaproteobacteria</taxon>
        <taxon>Chromatiales</taxon>
        <taxon>Chromatiaceae</taxon>
        <taxon>Thiocapsa</taxon>
    </lineage>
</organism>
<dbReference type="InterPro" id="IPR051311">
    <property type="entry name" value="DedA_domain"/>
</dbReference>
<feature type="domain" description="VTT" evidence="2">
    <location>
        <begin position="24"/>
        <end position="135"/>
    </location>
</feature>
<evidence type="ECO:0000256" key="1">
    <source>
        <dbReference type="SAM" id="Phobius"/>
    </source>
</evidence>
<dbReference type="STRING" id="768671.ThimaDRAFT_4540"/>
<keyword evidence="1" id="KW-0812">Transmembrane</keyword>
<dbReference type="PATRIC" id="fig|768671.3.peg.4780"/>
<protein>
    <recommendedName>
        <fullName evidence="2">VTT domain-containing protein</fullName>
    </recommendedName>
</protein>
<dbReference type="AlphaFoldDB" id="F9UHY7"/>
<dbReference type="eggNOG" id="COG1238">
    <property type="taxonomic scope" value="Bacteria"/>
</dbReference>
<name>F9UHY7_9GAMM</name>
<dbReference type="InterPro" id="IPR032816">
    <property type="entry name" value="VTT_dom"/>
</dbReference>
<keyword evidence="1" id="KW-0472">Membrane</keyword>
<feature type="transmembrane region" description="Helical" evidence="1">
    <location>
        <begin position="83"/>
        <end position="99"/>
    </location>
</feature>